<sequence>MIPSLPTERPADRPFDAPPALRALPPLARMRYPDGHEGWLATSHAVVRDVLADRRFSSRTDLRHLPIPGLNGSTDPAPPGALISLDPPDHTRYRRVLAGKFTTRWMRLLSERVRAFTDDRLDAMAEQDGPVDLVAALAFPVPAEMIGELLGIPQDERAEFERESAPLFRLGATREELQAISAVLFTYLSGLVTRKREDPTDDLLSDLVHTDLTDQELVMIAFLLLGAGLDTTSNMIGMGAFALLVNPDQLALLRAEPGSITSAVEELMRYLSVVPVLVRTALEDVELHGETIKAGEAVTVSIPAANHDPEKFPDPDRLDLRRNANGHVGFGHGIHQCLGQQLARVELEVVLSALFSRFPDLRLAVPPEQVPLRTDMVVYGVHELPVDWKA</sequence>
<keyword evidence="2 7" id="KW-0349">Heme</keyword>
<evidence type="ECO:0000256" key="6">
    <source>
        <dbReference type="ARBA" id="ARBA00023033"/>
    </source>
</evidence>
<dbReference type="SUPFAM" id="SSF48264">
    <property type="entry name" value="Cytochrome P450"/>
    <property type="match status" value="1"/>
</dbReference>
<dbReference type="FunFam" id="1.10.630.10:FF:000018">
    <property type="entry name" value="Cytochrome P450 monooxygenase"/>
    <property type="match status" value="1"/>
</dbReference>
<keyword evidence="3 7" id="KW-0479">Metal-binding</keyword>
<dbReference type="PANTHER" id="PTHR46696:SF1">
    <property type="entry name" value="CYTOCHROME P450 YJIB-RELATED"/>
    <property type="match status" value="1"/>
</dbReference>
<gene>
    <name evidence="9" type="ORF">HOQ43_00345</name>
</gene>
<reference evidence="9 10" key="1">
    <citation type="submission" date="2020-05" db="EMBL/GenBank/DDBJ databases">
        <title>DNA-SIP metagenomic assembled genomes.</title>
        <authorList>
            <person name="Yu J."/>
        </authorList>
    </citation>
    <scope>NUCLEOTIDE SEQUENCE [LARGE SCALE GENOMIC DNA]</scope>
    <source>
        <strain evidence="9">Bin5.27</strain>
    </source>
</reference>
<evidence type="ECO:0000256" key="3">
    <source>
        <dbReference type="ARBA" id="ARBA00022723"/>
    </source>
</evidence>
<evidence type="ECO:0000256" key="7">
    <source>
        <dbReference type="RuleBase" id="RU000461"/>
    </source>
</evidence>
<dbReference type="InterPro" id="IPR002397">
    <property type="entry name" value="Cyt_P450_B"/>
</dbReference>
<dbReference type="Gene3D" id="1.10.630.10">
    <property type="entry name" value="Cytochrome P450"/>
    <property type="match status" value="1"/>
</dbReference>
<protein>
    <submittedName>
        <fullName evidence="9">Cytochrome P450</fullName>
    </submittedName>
</protein>
<evidence type="ECO:0000256" key="5">
    <source>
        <dbReference type="ARBA" id="ARBA00023004"/>
    </source>
</evidence>
<dbReference type="Pfam" id="PF00067">
    <property type="entry name" value="p450"/>
    <property type="match status" value="1"/>
</dbReference>
<proteinExistence type="inferred from homology"/>
<dbReference type="GO" id="GO:0004497">
    <property type="term" value="F:monooxygenase activity"/>
    <property type="evidence" value="ECO:0007669"/>
    <property type="project" value="UniProtKB-KW"/>
</dbReference>
<comment type="caution">
    <text evidence="9">The sequence shown here is derived from an EMBL/GenBank/DDBJ whole genome shotgun (WGS) entry which is preliminary data.</text>
</comment>
<dbReference type="Proteomes" id="UP000574690">
    <property type="component" value="Unassembled WGS sequence"/>
</dbReference>
<evidence type="ECO:0000256" key="4">
    <source>
        <dbReference type="ARBA" id="ARBA00023002"/>
    </source>
</evidence>
<comment type="similarity">
    <text evidence="1 7">Belongs to the cytochrome P450 family.</text>
</comment>
<accession>A0A850BYK3</accession>
<evidence type="ECO:0000256" key="1">
    <source>
        <dbReference type="ARBA" id="ARBA00010617"/>
    </source>
</evidence>
<dbReference type="CDD" id="cd11030">
    <property type="entry name" value="CYP105-like"/>
    <property type="match status" value="1"/>
</dbReference>
<dbReference type="EMBL" id="JABFXE010000014">
    <property type="protein sequence ID" value="NUQ86904.1"/>
    <property type="molecule type" value="Genomic_DNA"/>
</dbReference>
<feature type="region of interest" description="Disordered" evidence="8">
    <location>
        <begin position="1"/>
        <end position="20"/>
    </location>
</feature>
<dbReference type="AlphaFoldDB" id="A0A850BYK3"/>
<dbReference type="InterPro" id="IPR036396">
    <property type="entry name" value="Cyt_P450_sf"/>
</dbReference>
<dbReference type="PROSITE" id="PS00086">
    <property type="entry name" value="CYTOCHROME_P450"/>
    <property type="match status" value="1"/>
</dbReference>
<evidence type="ECO:0000256" key="2">
    <source>
        <dbReference type="ARBA" id="ARBA00022617"/>
    </source>
</evidence>
<dbReference type="PANTHER" id="PTHR46696">
    <property type="entry name" value="P450, PUTATIVE (EUROFUNG)-RELATED"/>
    <property type="match status" value="1"/>
</dbReference>
<dbReference type="GO" id="GO:0005506">
    <property type="term" value="F:iron ion binding"/>
    <property type="evidence" value="ECO:0007669"/>
    <property type="project" value="InterPro"/>
</dbReference>
<dbReference type="GO" id="GO:0016705">
    <property type="term" value="F:oxidoreductase activity, acting on paired donors, with incorporation or reduction of molecular oxygen"/>
    <property type="evidence" value="ECO:0007669"/>
    <property type="project" value="InterPro"/>
</dbReference>
<dbReference type="InterPro" id="IPR017972">
    <property type="entry name" value="Cyt_P450_CS"/>
</dbReference>
<evidence type="ECO:0000313" key="10">
    <source>
        <dbReference type="Proteomes" id="UP000574690"/>
    </source>
</evidence>
<dbReference type="GO" id="GO:0020037">
    <property type="term" value="F:heme binding"/>
    <property type="evidence" value="ECO:0007669"/>
    <property type="project" value="InterPro"/>
</dbReference>
<organism evidence="9 10">
    <name type="scientific">Glycomyces artemisiae</name>
    <dbReference type="NCBI Taxonomy" id="1076443"/>
    <lineage>
        <taxon>Bacteria</taxon>
        <taxon>Bacillati</taxon>
        <taxon>Actinomycetota</taxon>
        <taxon>Actinomycetes</taxon>
        <taxon>Glycomycetales</taxon>
        <taxon>Glycomycetaceae</taxon>
        <taxon>Glycomyces</taxon>
    </lineage>
</organism>
<keyword evidence="4 7" id="KW-0560">Oxidoreductase</keyword>
<keyword evidence="6 7" id="KW-0503">Monooxygenase</keyword>
<name>A0A850BYK3_9ACTN</name>
<keyword evidence="5 7" id="KW-0408">Iron</keyword>
<evidence type="ECO:0000256" key="8">
    <source>
        <dbReference type="SAM" id="MobiDB-lite"/>
    </source>
</evidence>
<dbReference type="PRINTS" id="PR00359">
    <property type="entry name" value="BP450"/>
</dbReference>
<dbReference type="PRINTS" id="PR00385">
    <property type="entry name" value="P450"/>
</dbReference>
<dbReference type="InterPro" id="IPR001128">
    <property type="entry name" value="Cyt_P450"/>
</dbReference>
<evidence type="ECO:0000313" key="9">
    <source>
        <dbReference type="EMBL" id="NUQ86904.1"/>
    </source>
</evidence>